<evidence type="ECO:0000256" key="1">
    <source>
        <dbReference type="SAM" id="MobiDB-lite"/>
    </source>
</evidence>
<dbReference type="FunCoup" id="A0A286UAE0">
    <property type="interactions" value="586"/>
</dbReference>
<dbReference type="EMBL" id="NBII01000008">
    <property type="protein sequence ID" value="PAV16529.1"/>
    <property type="molecule type" value="Genomic_DNA"/>
</dbReference>
<sequence length="242" mass="27758">MSKQPETSSTAKKPEAGKKAEKETTAPLSMTDAELEKLLNREATALNRDIECERILSSFKFNPYEVLDIDENCTPEQVKKRYRQLSLFIHPDKLKHPRAPEAFDLLKKAESELSDPKKREELDAVIGQARILVLKAAKLPTTIEHDDPRLKALEPPFRAQMRARSKELLIHEEARRRTAIKMNLANEGLEARRVEAEALAKKRKAEDDKIWEETREQRVGSWRNFANGKKKKQKTNKPAVLG</sequence>
<dbReference type="PROSITE" id="PS50076">
    <property type="entry name" value="DNAJ_2"/>
    <property type="match status" value="1"/>
</dbReference>
<reference evidence="3 4" key="1">
    <citation type="journal article" date="2017" name="Mol. Ecol.">
        <title>Comparative and population genomic landscape of Phellinus noxius: A hypervariable fungus causing root rot in trees.</title>
        <authorList>
            <person name="Chung C.L."/>
            <person name="Lee T.J."/>
            <person name="Akiba M."/>
            <person name="Lee H.H."/>
            <person name="Kuo T.H."/>
            <person name="Liu D."/>
            <person name="Ke H.M."/>
            <person name="Yokoi T."/>
            <person name="Roa M.B."/>
            <person name="Lu M.J."/>
            <person name="Chang Y.Y."/>
            <person name="Ann P.J."/>
            <person name="Tsai J.N."/>
            <person name="Chen C.Y."/>
            <person name="Tzean S.S."/>
            <person name="Ota Y."/>
            <person name="Hattori T."/>
            <person name="Sahashi N."/>
            <person name="Liou R.F."/>
            <person name="Kikuchi T."/>
            <person name="Tsai I.J."/>
        </authorList>
    </citation>
    <scope>NUCLEOTIDE SEQUENCE [LARGE SCALE GENOMIC DNA]</scope>
    <source>
        <strain evidence="3 4">FFPRI411160</strain>
    </source>
</reference>
<keyword evidence="4" id="KW-1185">Reference proteome</keyword>
<dbReference type="Proteomes" id="UP000217199">
    <property type="component" value="Unassembled WGS sequence"/>
</dbReference>
<dbReference type="SUPFAM" id="SSF46565">
    <property type="entry name" value="Chaperone J-domain"/>
    <property type="match status" value="1"/>
</dbReference>
<evidence type="ECO:0000313" key="4">
    <source>
        <dbReference type="Proteomes" id="UP000217199"/>
    </source>
</evidence>
<dbReference type="InterPro" id="IPR001623">
    <property type="entry name" value="DnaJ_domain"/>
</dbReference>
<organism evidence="3 4">
    <name type="scientific">Pyrrhoderma noxium</name>
    <dbReference type="NCBI Taxonomy" id="2282107"/>
    <lineage>
        <taxon>Eukaryota</taxon>
        <taxon>Fungi</taxon>
        <taxon>Dikarya</taxon>
        <taxon>Basidiomycota</taxon>
        <taxon>Agaricomycotina</taxon>
        <taxon>Agaricomycetes</taxon>
        <taxon>Hymenochaetales</taxon>
        <taxon>Hymenochaetaceae</taxon>
        <taxon>Pyrrhoderma</taxon>
    </lineage>
</organism>
<evidence type="ECO:0000313" key="3">
    <source>
        <dbReference type="EMBL" id="PAV16529.1"/>
    </source>
</evidence>
<proteinExistence type="predicted"/>
<dbReference type="Gene3D" id="1.10.287.110">
    <property type="entry name" value="DnaJ domain"/>
    <property type="match status" value="1"/>
</dbReference>
<feature type="compositionally biased region" description="Basic and acidic residues" evidence="1">
    <location>
        <begin position="12"/>
        <end position="24"/>
    </location>
</feature>
<dbReference type="SMART" id="SM00271">
    <property type="entry name" value="DnaJ"/>
    <property type="match status" value="1"/>
</dbReference>
<comment type="caution">
    <text evidence="3">The sequence shown here is derived from an EMBL/GenBank/DDBJ whole genome shotgun (WGS) entry which is preliminary data.</text>
</comment>
<dbReference type="InterPro" id="IPR036869">
    <property type="entry name" value="J_dom_sf"/>
</dbReference>
<dbReference type="CDD" id="cd06257">
    <property type="entry name" value="DnaJ"/>
    <property type="match status" value="1"/>
</dbReference>
<feature type="domain" description="J" evidence="2">
    <location>
        <begin position="62"/>
        <end position="126"/>
    </location>
</feature>
<dbReference type="PANTHER" id="PTHR46620:SF1">
    <property type="entry name" value="J DOMAIN-CONTAINING PROTEIN SPF31"/>
    <property type="match status" value="1"/>
</dbReference>
<dbReference type="OrthoDB" id="342454at2759"/>
<evidence type="ECO:0000259" key="2">
    <source>
        <dbReference type="PROSITE" id="PS50076"/>
    </source>
</evidence>
<protein>
    <recommendedName>
        <fullName evidence="2">J domain-containing protein</fullName>
    </recommendedName>
</protein>
<dbReference type="STRING" id="2282107.A0A286UAE0"/>
<gene>
    <name evidence="3" type="ORF">PNOK_0814900</name>
</gene>
<dbReference type="InParanoid" id="A0A286UAE0"/>
<dbReference type="Pfam" id="PF00226">
    <property type="entry name" value="DnaJ"/>
    <property type="match status" value="1"/>
</dbReference>
<accession>A0A286UAE0</accession>
<dbReference type="AlphaFoldDB" id="A0A286UAE0"/>
<name>A0A286UAE0_9AGAM</name>
<feature type="region of interest" description="Disordered" evidence="1">
    <location>
        <begin position="1"/>
        <end position="33"/>
    </location>
</feature>
<dbReference type="PANTHER" id="PTHR46620">
    <property type="entry name" value="J DOMAIN-CONTAINING PROTEIN SPF31"/>
    <property type="match status" value="1"/>
</dbReference>
<feature type="region of interest" description="Disordered" evidence="1">
    <location>
        <begin position="221"/>
        <end position="242"/>
    </location>
</feature>
<dbReference type="PRINTS" id="PR00625">
    <property type="entry name" value="JDOMAIN"/>
</dbReference>